<keyword evidence="4" id="KW-1133">Transmembrane helix</keyword>
<evidence type="ECO:0000256" key="3">
    <source>
        <dbReference type="ARBA" id="ARBA00022777"/>
    </source>
</evidence>
<protein>
    <recommendedName>
        <fullName evidence="5">Sporulation initiation phosphotransferase B C-terminal domain-containing protein</fullName>
    </recommendedName>
</protein>
<evidence type="ECO:0000256" key="2">
    <source>
        <dbReference type="ARBA" id="ARBA00022679"/>
    </source>
</evidence>
<keyword evidence="2" id="KW-0808">Transferase</keyword>
<dbReference type="AlphaFoldDB" id="A0A4Y8PV41"/>
<dbReference type="InterPro" id="IPR037100">
    <property type="entry name" value="Spo0B_C_sf"/>
</dbReference>
<keyword evidence="4" id="KW-0472">Membrane</keyword>
<accession>A0A4Y8PV41</accession>
<sequence length="250" mass="28366">MKRTSGVQVYLLAIVLIGWTGLFLLDAWPVRAALLIISAAAGWAAHRLELSRQREQADLDAMQREQQHHASILQVVNRLRHDWLNDLQLLFGYIQLKKYEQLQPFMEKLKVKIQQEGYVSKLGIPSLIAFLITFRVQSRSLQLEVGLDQEVNLQQLPVSAELISSLVRDTVELFREHSGSDLTGSGVLSLEFDAGDDHLLIDFVYQGSYEREALERAIHSRLSSSPAYGLETSDFQEEEAVIALRLPFHT</sequence>
<keyword evidence="3" id="KW-0418">Kinase</keyword>
<feature type="transmembrane region" description="Helical" evidence="4">
    <location>
        <begin position="7"/>
        <end position="24"/>
    </location>
</feature>
<keyword evidence="1" id="KW-0597">Phosphoprotein</keyword>
<dbReference type="Proteomes" id="UP000298246">
    <property type="component" value="Unassembled WGS sequence"/>
</dbReference>
<dbReference type="InterPro" id="IPR016120">
    <property type="entry name" value="Sig_transdc_His_kin_SpoOB"/>
</dbReference>
<dbReference type="Pfam" id="PF14689">
    <property type="entry name" value="SPOB_a"/>
    <property type="match status" value="1"/>
</dbReference>
<dbReference type="SUPFAM" id="SSF55890">
    <property type="entry name" value="Sporulation response regulatory protein Spo0B"/>
    <property type="match status" value="1"/>
</dbReference>
<dbReference type="RefSeq" id="WP_134755689.1">
    <property type="nucleotide sequence ID" value="NZ_MYFO02000002.1"/>
</dbReference>
<dbReference type="GO" id="GO:0000155">
    <property type="term" value="F:phosphorelay sensor kinase activity"/>
    <property type="evidence" value="ECO:0007669"/>
    <property type="project" value="InterPro"/>
</dbReference>
<comment type="caution">
    <text evidence="6">The sequence shown here is derived from an EMBL/GenBank/DDBJ whole genome shotgun (WGS) entry which is preliminary data.</text>
</comment>
<evidence type="ECO:0000313" key="7">
    <source>
        <dbReference type="Proteomes" id="UP000298246"/>
    </source>
</evidence>
<dbReference type="EMBL" id="MYFO01000031">
    <property type="protein sequence ID" value="TFE84795.1"/>
    <property type="molecule type" value="Genomic_DNA"/>
</dbReference>
<evidence type="ECO:0000259" key="5">
    <source>
        <dbReference type="SMART" id="SM01317"/>
    </source>
</evidence>
<evidence type="ECO:0000313" key="6">
    <source>
        <dbReference type="EMBL" id="TFE84795.1"/>
    </source>
</evidence>
<name>A0A4Y8PV41_9BACL</name>
<dbReference type="Gene3D" id="1.10.287.130">
    <property type="match status" value="1"/>
</dbReference>
<dbReference type="Gene3D" id="3.30.565.30">
    <property type="entry name" value="Sporulation initiation phosphotransferase B (SpoOB), C-terminal domain"/>
    <property type="match status" value="1"/>
</dbReference>
<gene>
    <name evidence="6" type="ORF">B5M42_19005</name>
</gene>
<keyword evidence="4" id="KW-0812">Transmembrane</keyword>
<organism evidence="6 7">
    <name type="scientific">Paenibacillus athensensis</name>
    <dbReference type="NCBI Taxonomy" id="1967502"/>
    <lineage>
        <taxon>Bacteria</taxon>
        <taxon>Bacillati</taxon>
        <taxon>Bacillota</taxon>
        <taxon>Bacilli</taxon>
        <taxon>Bacillales</taxon>
        <taxon>Paenibacillaceae</taxon>
        <taxon>Paenibacillus</taxon>
    </lineage>
</organism>
<dbReference type="InterPro" id="IPR016122">
    <property type="entry name" value="SpoOB_C"/>
</dbReference>
<reference evidence="6 7" key="1">
    <citation type="submission" date="2017-03" db="EMBL/GenBank/DDBJ databases">
        <title>Isolation of Levoglucosan Utilizing Bacteria.</title>
        <authorList>
            <person name="Arya A.S."/>
        </authorList>
    </citation>
    <scope>NUCLEOTIDE SEQUENCE [LARGE SCALE GENOMIC DNA]</scope>
    <source>
        <strain evidence="6 7">MEC069</strain>
    </source>
</reference>
<keyword evidence="7" id="KW-1185">Reference proteome</keyword>
<feature type="domain" description="Sporulation initiation phosphotransferase B C-terminal" evidence="5">
    <location>
        <begin position="124"/>
        <end position="242"/>
    </location>
</feature>
<dbReference type="OrthoDB" id="2375606at2"/>
<evidence type="ECO:0000256" key="4">
    <source>
        <dbReference type="SAM" id="Phobius"/>
    </source>
</evidence>
<proteinExistence type="predicted"/>
<dbReference type="SMART" id="SM01317">
    <property type="entry name" value="SPOB_ab"/>
    <property type="match status" value="1"/>
</dbReference>
<evidence type="ECO:0000256" key="1">
    <source>
        <dbReference type="ARBA" id="ARBA00022553"/>
    </source>
</evidence>
<dbReference type="InterPro" id="IPR039506">
    <property type="entry name" value="SPOB_a"/>
</dbReference>